<dbReference type="GO" id="GO:0016651">
    <property type="term" value="F:oxidoreductase activity, acting on NAD(P)H"/>
    <property type="evidence" value="ECO:0007669"/>
    <property type="project" value="InterPro"/>
</dbReference>
<dbReference type="InParanoid" id="A7TSQ4"/>
<dbReference type="OrthoDB" id="9992527at2759"/>
<accession>A7TSQ4</accession>
<dbReference type="InterPro" id="IPR020843">
    <property type="entry name" value="ER"/>
</dbReference>
<dbReference type="PhylomeDB" id="A7TSQ4"/>
<dbReference type="PANTHER" id="PTHR45348:SF2">
    <property type="entry name" value="ZINC-TYPE ALCOHOL DEHYDROGENASE-LIKE PROTEIN C2E1P3.01"/>
    <property type="match status" value="1"/>
</dbReference>
<evidence type="ECO:0000313" key="3">
    <source>
        <dbReference type="Proteomes" id="UP000000267"/>
    </source>
</evidence>
<dbReference type="FunCoup" id="A7TSQ4">
    <property type="interactions" value="243"/>
</dbReference>
<sequence length="376" mass="40864">MSANFEIPTTMKSAVIGGDKAVVKEGIPLPELEEGYALVKTIAVAGNPTDWKHIDYKLGPQGSIIGCDVVGQIVKLESNIKGWAVGDFIYGFVHGCSISFPTNGAFAEYTAVDTATAHKPLKSMKFADSDIPEGLISTLEGAASLPLSLTTAGMVLTHNLRNRLEWRPAAVQHNFPLLIWGGATAIGQLLIQLANNLHGYTKIIVVASKKHEAILKAYGADEVFDYHDSDVIHQIKSKYNSIQHLVDGVSNPQTLNQVYQCAAENEKATVIQLVTMSIENVEKTLRRDNVVVSGTMVYLAAGKEVPFGAHYEPAEPAYRQSPINFVHFINPRLNNGEIHHIPVKTFKNGLEDIPALLQGIKEGKNSGEKYVAVLSN</sequence>
<dbReference type="HOGENOM" id="CLU_026673_16_1_1"/>
<dbReference type="InterPro" id="IPR047122">
    <property type="entry name" value="Trans-enoyl_RdTase-like"/>
</dbReference>
<dbReference type="KEGG" id="vpo:Kpol_381p6"/>
<dbReference type="SUPFAM" id="SSF51735">
    <property type="entry name" value="NAD(P)-binding Rossmann-fold domains"/>
    <property type="match status" value="1"/>
</dbReference>
<name>A7TSQ4_VANPO</name>
<dbReference type="InterPro" id="IPR036291">
    <property type="entry name" value="NAD(P)-bd_dom_sf"/>
</dbReference>
<dbReference type="Proteomes" id="UP000000267">
    <property type="component" value="Unassembled WGS sequence"/>
</dbReference>
<dbReference type="EMBL" id="DS480520">
    <property type="protein sequence ID" value="EDO14707.1"/>
    <property type="molecule type" value="Genomic_DNA"/>
</dbReference>
<dbReference type="PANTHER" id="PTHR45348">
    <property type="entry name" value="HYPOTHETICAL OXIDOREDUCTASE (EUROFUNG)"/>
    <property type="match status" value="1"/>
</dbReference>
<proteinExistence type="predicted"/>
<evidence type="ECO:0000313" key="2">
    <source>
        <dbReference type="EMBL" id="EDO14707.1"/>
    </source>
</evidence>
<dbReference type="OMA" id="RICGVTH"/>
<organism evidence="3">
    <name type="scientific">Vanderwaltozyma polyspora (strain ATCC 22028 / DSM 70294 / BCRC 21397 / CBS 2163 / NBRC 10782 / NRRL Y-8283 / UCD 57-17)</name>
    <name type="common">Kluyveromyces polysporus</name>
    <dbReference type="NCBI Taxonomy" id="436907"/>
    <lineage>
        <taxon>Eukaryota</taxon>
        <taxon>Fungi</taxon>
        <taxon>Dikarya</taxon>
        <taxon>Ascomycota</taxon>
        <taxon>Saccharomycotina</taxon>
        <taxon>Saccharomycetes</taxon>
        <taxon>Saccharomycetales</taxon>
        <taxon>Saccharomycetaceae</taxon>
        <taxon>Vanderwaltozyma</taxon>
    </lineage>
</organism>
<dbReference type="RefSeq" id="XP_001642565.1">
    <property type="nucleotide sequence ID" value="XM_001642515.1"/>
</dbReference>
<dbReference type="Gene3D" id="3.90.180.10">
    <property type="entry name" value="Medium-chain alcohol dehydrogenases, catalytic domain"/>
    <property type="match status" value="1"/>
</dbReference>
<dbReference type="InterPro" id="IPR013149">
    <property type="entry name" value="ADH-like_C"/>
</dbReference>
<dbReference type="GeneID" id="5542731"/>
<dbReference type="Pfam" id="PF00107">
    <property type="entry name" value="ADH_zinc_N"/>
    <property type="match status" value="1"/>
</dbReference>
<dbReference type="AlphaFoldDB" id="A7TSQ4"/>
<gene>
    <name evidence="2" type="ORF">Kpol_381p6</name>
</gene>
<dbReference type="CDD" id="cd08249">
    <property type="entry name" value="enoyl_reductase_like"/>
    <property type="match status" value="1"/>
</dbReference>
<dbReference type="Gene3D" id="3.40.50.720">
    <property type="entry name" value="NAD(P)-binding Rossmann-like Domain"/>
    <property type="match status" value="1"/>
</dbReference>
<dbReference type="InterPro" id="IPR011032">
    <property type="entry name" value="GroES-like_sf"/>
</dbReference>
<dbReference type="InterPro" id="IPR013154">
    <property type="entry name" value="ADH-like_N"/>
</dbReference>
<dbReference type="Pfam" id="PF08240">
    <property type="entry name" value="ADH_N"/>
    <property type="match status" value="1"/>
</dbReference>
<dbReference type="eggNOG" id="KOG1198">
    <property type="taxonomic scope" value="Eukaryota"/>
</dbReference>
<keyword evidence="3" id="KW-1185">Reference proteome</keyword>
<reference evidence="2 3" key="1">
    <citation type="journal article" date="2007" name="Proc. Natl. Acad. Sci. U.S.A.">
        <title>Independent sorting-out of thousands of duplicated gene pairs in two yeast species descended from a whole-genome duplication.</title>
        <authorList>
            <person name="Scannell D.R."/>
            <person name="Frank A.C."/>
            <person name="Conant G.C."/>
            <person name="Byrne K.P."/>
            <person name="Woolfit M."/>
            <person name="Wolfe K.H."/>
        </authorList>
    </citation>
    <scope>NUCLEOTIDE SEQUENCE [LARGE SCALE GENOMIC DNA]</scope>
    <source>
        <strain evidence="3">ATCC 22028 / DSM 70294 / BCRC 21397 / CBS 2163 / NBRC 10782 / NRRL Y-8283 / UCD 57-17</strain>
    </source>
</reference>
<evidence type="ECO:0000259" key="1">
    <source>
        <dbReference type="SMART" id="SM00829"/>
    </source>
</evidence>
<protein>
    <recommendedName>
        <fullName evidence="1">Enoyl reductase (ER) domain-containing protein</fullName>
    </recommendedName>
</protein>
<feature type="domain" description="Enoyl reductase (ER)" evidence="1">
    <location>
        <begin position="17"/>
        <end position="292"/>
    </location>
</feature>
<dbReference type="SUPFAM" id="SSF50129">
    <property type="entry name" value="GroES-like"/>
    <property type="match status" value="1"/>
</dbReference>
<dbReference type="SMART" id="SM00829">
    <property type="entry name" value="PKS_ER"/>
    <property type="match status" value="1"/>
</dbReference>